<proteinExistence type="predicted"/>
<evidence type="ECO:0000313" key="3">
    <source>
        <dbReference type="Proteomes" id="UP001275084"/>
    </source>
</evidence>
<organism evidence="2 3">
    <name type="scientific">Lasiosphaeria hispida</name>
    <dbReference type="NCBI Taxonomy" id="260671"/>
    <lineage>
        <taxon>Eukaryota</taxon>
        <taxon>Fungi</taxon>
        <taxon>Dikarya</taxon>
        <taxon>Ascomycota</taxon>
        <taxon>Pezizomycotina</taxon>
        <taxon>Sordariomycetes</taxon>
        <taxon>Sordariomycetidae</taxon>
        <taxon>Sordariales</taxon>
        <taxon>Lasiosphaeriaceae</taxon>
        <taxon>Lasiosphaeria</taxon>
    </lineage>
</organism>
<evidence type="ECO:0000256" key="1">
    <source>
        <dbReference type="SAM" id="MobiDB-lite"/>
    </source>
</evidence>
<dbReference type="AlphaFoldDB" id="A0AAJ0HTX8"/>
<keyword evidence="3" id="KW-1185">Reference proteome</keyword>
<dbReference type="Proteomes" id="UP001275084">
    <property type="component" value="Unassembled WGS sequence"/>
</dbReference>
<protein>
    <submittedName>
        <fullName evidence="2">Uncharacterized protein</fullName>
    </submittedName>
</protein>
<name>A0AAJ0HTX8_9PEZI</name>
<sequence>MEKWVLRPLPPNHGQKISPPPAPFLLPARKEVPPPPSFNQPPIVKYERRLPPPLSQNLPPLLPYKPHHAHTTQLAPEYLHNPPPTVSTSSSPVSSPKVKVLVPIFYFPFERRRCPALIGCIPPPFPSSIAAPTSLVSTQSLHLPDAHLPRCQSTSRVSSKQYIPIADKSTSSEAEHHTTFRTIAKRSQSMYYGCLQPIPCFKSHFPLAVARNRVCDWVTSTIQTRRA</sequence>
<comment type="caution">
    <text evidence="2">The sequence shown here is derived from an EMBL/GenBank/DDBJ whole genome shotgun (WGS) entry which is preliminary data.</text>
</comment>
<evidence type="ECO:0000313" key="2">
    <source>
        <dbReference type="EMBL" id="KAK3362827.1"/>
    </source>
</evidence>
<reference evidence="2" key="1">
    <citation type="journal article" date="2023" name="Mol. Phylogenet. Evol.">
        <title>Genome-scale phylogeny and comparative genomics of the fungal order Sordariales.</title>
        <authorList>
            <person name="Hensen N."/>
            <person name="Bonometti L."/>
            <person name="Westerberg I."/>
            <person name="Brannstrom I.O."/>
            <person name="Guillou S."/>
            <person name="Cros-Aarteil S."/>
            <person name="Calhoun S."/>
            <person name="Haridas S."/>
            <person name="Kuo A."/>
            <person name="Mondo S."/>
            <person name="Pangilinan J."/>
            <person name="Riley R."/>
            <person name="LaButti K."/>
            <person name="Andreopoulos B."/>
            <person name="Lipzen A."/>
            <person name="Chen C."/>
            <person name="Yan M."/>
            <person name="Daum C."/>
            <person name="Ng V."/>
            <person name="Clum A."/>
            <person name="Steindorff A."/>
            <person name="Ohm R.A."/>
            <person name="Martin F."/>
            <person name="Silar P."/>
            <person name="Natvig D.O."/>
            <person name="Lalanne C."/>
            <person name="Gautier V."/>
            <person name="Ament-Velasquez S.L."/>
            <person name="Kruys A."/>
            <person name="Hutchinson M.I."/>
            <person name="Powell A.J."/>
            <person name="Barry K."/>
            <person name="Miller A.N."/>
            <person name="Grigoriev I.V."/>
            <person name="Debuchy R."/>
            <person name="Gladieux P."/>
            <person name="Hiltunen Thoren M."/>
            <person name="Johannesson H."/>
        </authorList>
    </citation>
    <scope>NUCLEOTIDE SEQUENCE</scope>
    <source>
        <strain evidence="2">CBS 955.72</strain>
    </source>
</reference>
<dbReference type="EMBL" id="JAUIQD010000001">
    <property type="protein sequence ID" value="KAK3362827.1"/>
    <property type="molecule type" value="Genomic_DNA"/>
</dbReference>
<gene>
    <name evidence="2" type="ORF">B0T25DRAFT_19292</name>
</gene>
<feature type="region of interest" description="Disordered" evidence="1">
    <location>
        <begin position="1"/>
        <end position="31"/>
    </location>
</feature>
<reference evidence="2" key="2">
    <citation type="submission" date="2023-06" db="EMBL/GenBank/DDBJ databases">
        <authorList>
            <consortium name="Lawrence Berkeley National Laboratory"/>
            <person name="Haridas S."/>
            <person name="Hensen N."/>
            <person name="Bonometti L."/>
            <person name="Westerberg I."/>
            <person name="Brannstrom I.O."/>
            <person name="Guillou S."/>
            <person name="Cros-Aarteil S."/>
            <person name="Calhoun S."/>
            <person name="Kuo A."/>
            <person name="Mondo S."/>
            <person name="Pangilinan J."/>
            <person name="Riley R."/>
            <person name="Labutti K."/>
            <person name="Andreopoulos B."/>
            <person name="Lipzen A."/>
            <person name="Chen C."/>
            <person name="Yanf M."/>
            <person name="Daum C."/>
            <person name="Ng V."/>
            <person name="Clum A."/>
            <person name="Steindorff A."/>
            <person name="Ohm R."/>
            <person name="Martin F."/>
            <person name="Silar P."/>
            <person name="Natvig D."/>
            <person name="Lalanne C."/>
            <person name="Gautier V."/>
            <person name="Ament-Velasquez S.L."/>
            <person name="Kruys A."/>
            <person name="Hutchinson M.I."/>
            <person name="Powell A.J."/>
            <person name="Barry K."/>
            <person name="Miller A.N."/>
            <person name="Grigoriev I.V."/>
            <person name="Debuchy R."/>
            <person name="Gladieux P."/>
            <person name="Thoren M.H."/>
            <person name="Johannesson H."/>
        </authorList>
    </citation>
    <scope>NUCLEOTIDE SEQUENCE</scope>
    <source>
        <strain evidence="2">CBS 955.72</strain>
    </source>
</reference>
<accession>A0AAJ0HTX8</accession>